<accession>A0A504XML7</accession>
<dbReference type="EMBL" id="SUNJ01015602">
    <property type="protein sequence ID" value="TPP50016.1"/>
    <property type="molecule type" value="Genomic_DNA"/>
</dbReference>
<sequence length="34" mass="3723">MRAYSTNRGVWQTVKRATTIGCSQTSSDANSCEI</sequence>
<keyword evidence="2" id="KW-1185">Reference proteome</keyword>
<comment type="caution">
    <text evidence="1">The sequence shown here is derived from an EMBL/GenBank/DDBJ whole genome shotgun (WGS) entry which is preliminary data.</text>
</comment>
<name>A0A504XML7_FASGI</name>
<proteinExistence type="predicted"/>
<protein>
    <submittedName>
        <fullName evidence="1">Uncharacterized protein</fullName>
    </submittedName>
</protein>
<dbReference type="AlphaFoldDB" id="A0A504XML7"/>
<evidence type="ECO:0000313" key="2">
    <source>
        <dbReference type="Proteomes" id="UP000316759"/>
    </source>
</evidence>
<evidence type="ECO:0000313" key="1">
    <source>
        <dbReference type="EMBL" id="TPP50016.1"/>
    </source>
</evidence>
<reference evidence="1 2" key="1">
    <citation type="submission" date="2019-04" db="EMBL/GenBank/DDBJ databases">
        <title>Annotation for the trematode Fasciola gigantica.</title>
        <authorList>
            <person name="Choi Y.-J."/>
        </authorList>
    </citation>
    <scope>NUCLEOTIDE SEQUENCE [LARGE SCALE GENOMIC DNA]</scope>
    <source>
        <strain evidence="1">Uganda_cow_1</strain>
    </source>
</reference>
<dbReference type="Proteomes" id="UP000316759">
    <property type="component" value="Unassembled WGS sequence"/>
</dbReference>
<organism evidence="1 2">
    <name type="scientific">Fasciola gigantica</name>
    <name type="common">Giant liver fluke</name>
    <dbReference type="NCBI Taxonomy" id="46835"/>
    <lineage>
        <taxon>Eukaryota</taxon>
        <taxon>Metazoa</taxon>
        <taxon>Spiralia</taxon>
        <taxon>Lophotrochozoa</taxon>
        <taxon>Platyhelminthes</taxon>
        <taxon>Trematoda</taxon>
        <taxon>Digenea</taxon>
        <taxon>Plagiorchiida</taxon>
        <taxon>Echinostomata</taxon>
        <taxon>Echinostomatoidea</taxon>
        <taxon>Fasciolidae</taxon>
        <taxon>Fasciola</taxon>
    </lineage>
</organism>
<gene>
    <name evidence="1" type="ORF">FGIG_06868</name>
</gene>